<gene>
    <name evidence="1" type="ORF">Pmani_025222</name>
</gene>
<evidence type="ECO:0000313" key="2">
    <source>
        <dbReference type="Proteomes" id="UP001292094"/>
    </source>
</evidence>
<keyword evidence="2" id="KW-1185">Reference proteome</keyword>
<organism evidence="1 2">
    <name type="scientific">Petrolisthes manimaculis</name>
    <dbReference type="NCBI Taxonomy" id="1843537"/>
    <lineage>
        <taxon>Eukaryota</taxon>
        <taxon>Metazoa</taxon>
        <taxon>Ecdysozoa</taxon>
        <taxon>Arthropoda</taxon>
        <taxon>Crustacea</taxon>
        <taxon>Multicrustacea</taxon>
        <taxon>Malacostraca</taxon>
        <taxon>Eumalacostraca</taxon>
        <taxon>Eucarida</taxon>
        <taxon>Decapoda</taxon>
        <taxon>Pleocyemata</taxon>
        <taxon>Anomura</taxon>
        <taxon>Galatheoidea</taxon>
        <taxon>Porcellanidae</taxon>
        <taxon>Petrolisthes</taxon>
    </lineage>
</organism>
<protein>
    <submittedName>
        <fullName evidence="1">Uncharacterized protein</fullName>
    </submittedName>
</protein>
<accession>A0AAE1U1E0</accession>
<dbReference type="AlphaFoldDB" id="A0AAE1U1E0"/>
<evidence type="ECO:0000313" key="1">
    <source>
        <dbReference type="EMBL" id="KAK4302704.1"/>
    </source>
</evidence>
<dbReference type="EMBL" id="JAWZYT010002688">
    <property type="protein sequence ID" value="KAK4302704.1"/>
    <property type="molecule type" value="Genomic_DNA"/>
</dbReference>
<proteinExistence type="predicted"/>
<reference evidence="1" key="1">
    <citation type="submission" date="2023-11" db="EMBL/GenBank/DDBJ databases">
        <title>Genome assemblies of two species of porcelain crab, Petrolisthes cinctipes and Petrolisthes manimaculis (Anomura: Porcellanidae).</title>
        <authorList>
            <person name="Angst P."/>
        </authorList>
    </citation>
    <scope>NUCLEOTIDE SEQUENCE</scope>
    <source>
        <strain evidence="1">PB745_02</strain>
        <tissue evidence="1">Gill</tissue>
    </source>
</reference>
<sequence length="86" mass="9594">MILASIIQVHPYSKPLLTFTYIPGRRESHLIKPSSLVNSKHSFPVTPSRPSIYPIPLEGVTKQAKDPASVDIRAQLPHDILTRGIR</sequence>
<comment type="caution">
    <text evidence="1">The sequence shown here is derived from an EMBL/GenBank/DDBJ whole genome shotgun (WGS) entry which is preliminary data.</text>
</comment>
<dbReference type="Proteomes" id="UP001292094">
    <property type="component" value="Unassembled WGS sequence"/>
</dbReference>
<name>A0AAE1U1E0_9EUCA</name>